<comment type="caution">
    <text evidence="2">The sequence shown here is derived from an EMBL/GenBank/DDBJ whole genome shotgun (WGS) entry which is preliminary data.</text>
</comment>
<dbReference type="AlphaFoldDB" id="A0A370ICQ0"/>
<dbReference type="Proteomes" id="UP000254869">
    <property type="component" value="Unassembled WGS sequence"/>
</dbReference>
<evidence type="ECO:0000313" key="3">
    <source>
        <dbReference type="Proteomes" id="UP000254869"/>
    </source>
</evidence>
<evidence type="ECO:0000256" key="1">
    <source>
        <dbReference type="SAM" id="MobiDB-lite"/>
    </source>
</evidence>
<feature type="region of interest" description="Disordered" evidence="1">
    <location>
        <begin position="1"/>
        <end position="138"/>
    </location>
</feature>
<proteinExistence type="predicted"/>
<feature type="compositionally biased region" description="Basic and acidic residues" evidence="1">
    <location>
        <begin position="23"/>
        <end position="33"/>
    </location>
</feature>
<accession>A0A370ICQ0</accession>
<sequence>MRILRQNTGVDDLPGSGENELDAVERLHGKPEDTTAAESGRSEGDNSTAKLIRLPHRPRRRTWQPEGGTVFDPAPTRPVLRSELQSETGAWPVDPGAGEHEGSVIDLGASRRKRAGNEAPGVGIRRLAKPRRIGPDTP</sequence>
<dbReference type="EMBL" id="QQBC01000001">
    <property type="protein sequence ID" value="RDI68496.1"/>
    <property type="molecule type" value="Genomic_DNA"/>
</dbReference>
<feature type="compositionally biased region" description="Basic residues" evidence="1">
    <location>
        <begin position="53"/>
        <end position="62"/>
    </location>
</feature>
<gene>
    <name evidence="2" type="ORF">DFR76_10131</name>
</gene>
<name>A0A370ICQ0_9NOCA</name>
<organism evidence="2 3">
    <name type="scientific">Nocardia pseudobrasiliensis</name>
    <dbReference type="NCBI Taxonomy" id="45979"/>
    <lineage>
        <taxon>Bacteria</taxon>
        <taxon>Bacillati</taxon>
        <taxon>Actinomycetota</taxon>
        <taxon>Actinomycetes</taxon>
        <taxon>Mycobacteriales</taxon>
        <taxon>Nocardiaceae</taxon>
        <taxon>Nocardia</taxon>
    </lineage>
</organism>
<reference evidence="2 3" key="1">
    <citation type="submission" date="2018-07" db="EMBL/GenBank/DDBJ databases">
        <title>Genomic Encyclopedia of Type Strains, Phase IV (KMG-IV): sequencing the most valuable type-strain genomes for metagenomic binning, comparative biology and taxonomic classification.</title>
        <authorList>
            <person name="Goeker M."/>
        </authorList>
    </citation>
    <scope>NUCLEOTIDE SEQUENCE [LARGE SCALE GENOMIC DNA]</scope>
    <source>
        <strain evidence="2 3">DSM 44290</strain>
    </source>
</reference>
<evidence type="ECO:0000313" key="2">
    <source>
        <dbReference type="EMBL" id="RDI68496.1"/>
    </source>
</evidence>
<dbReference type="STRING" id="1210086.GCA_001613105_04882"/>
<keyword evidence="3" id="KW-1185">Reference proteome</keyword>
<protein>
    <submittedName>
        <fullName evidence="2">Uncharacterized protein</fullName>
    </submittedName>
</protein>